<organism evidence="1 2">
    <name type="scientific">Setaria italica</name>
    <name type="common">Foxtail millet</name>
    <name type="synonym">Panicum italicum</name>
    <dbReference type="NCBI Taxonomy" id="4555"/>
    <lineage>
        <taxon>Eukaryota</taxon>
        <taxon>Viridiplantae</taxon>
        <taxon>Streptophyta</taxon>
        <taxon>Embryophyta</taxon>
        <taxon>Tracheophyta</taxon>
        <taxon>Spermatophyta</taxon>
        <taxon>Magnoliopsida</taxon>
        <taxon>Liliopsida</taxon>
        <taxon>Poales</taxon>
        <taxon>Poaceae</taxon>
        <taxon>PACMAD clade</taxon>
        <taxon>Panicoideae</taxon>
        <taxon>Panicodae</taxon>
        <taxon>Paniceae</taxon>
        <taxon>Cenchrinae</taxon>
        <taxon>Setaria</taxon>
    </lineage>
</organism>
<evidence type="ECO:0000313" key="2">
    <source>
        <dbReference type="Proteomes" id="UP000004995"/>
    </source>
</evidence>
<proteinExistence type="predicted"/>
<accession>K3ZBP7</accession>
<protein>
    <submittedName>
        <fullName evidence="1">Uncharacterized protein</fullName>
    </submittedName>
</protein>
<dbReference type="EnsemblPlants" id="KQL16635">
    <property type="protein sequence ID" value="KQL16635"/>
    <property type="gene ID" value="SETIT_023968mg"/>
</dbReference>
<dbReference type="InParanoid" id="K3ZBP7"/>
<dbReference type="EMBL" id="AGNK02002025">
    <property type="status" value="NOT_ANNOTATED_CDS"/>
    <property type="molecule type" value="Genomic_DNA"/>
</dbReference>
<reference evidence="2" key="1">
    <citation type="journal article" date="2012" name="Nat. Biotechnol.">
        <title>Reference genome sequence of the model plant Setaria.</title>
        <authorList>
            <person name="Bennetzen J.L."/>
            <person name="Schmutz J."/>
            <person name="Wang H."/>
            <person name="Percifield R."/>
            <person name="Hawkins J."/>
            <person name="Pontaroli A.C."/>
            <person name="Estep M."/>
            <person name="Feng L."/>
            <person name="Vaughn J.N."/>
            <person name="Grimwood J."/>
            <person name="Jenkins J."/>
            <person name="Barry K."/>
            <person name="Lindquist E."/>
            <person name="Hellsten U."/>
            <person name="Deshpande S."/>
            <person name="Wang X."/>
            <person name="Wu X."/>
            <person name="Mitros T."/>
            <person name="Triplett J."/>
            <person name="Yang X."/>
            <person name="Ye C.Y."/>
            <person name="Mauro-Herrera M."/>
            <person name="Wang L."/>
            <person name="Li P."/>
            <person name="Sharma M."/>
            <person name="Sharma R."/>
            <person name="Ronald P.C."/>
            <person name="Panaud O."/>
            <person name="Kellogg E.A."/>
            <person name="Brutnell T.P."/>
            <person name="Doust A.N."/>
            <person name="Tuskan G.A."/>
            <person name="Rokhsar D."/>
            <person name="Devos K.M."/>
        </authorList>
    </citation>
    <scope>NUCLEOTIDE SEQUENCE [LARGE SCALE GENOMIC DNA]</scope>
    <source>
        <strain evidence="2">cv. Yugu1</strain>
    </source>
</reference>
<dbReference type="Proteomes" id="UP000004995">
    <property type="component" value="Unassembled WGS sequence"/>
</dbReference>
<name>K3ZBP7_SETIT</name>
<reference evidence="1" key="2">
    <citation type="submission" date="2018-08" db="UniProtKB">
        <authorList>
            <consortium name="EnsemblPlants"/>
        </authorList>
    </citation>
    <scope>IDENTIFICATION</scope>
    <source>
        <strain evidence="1">Yugu1</strain>
    </source>
</reference>
<sequence length="57" mass="6876">MKHNPMSSNHINMLEWISLWSSHTEFELSCKDVLQVHSEINFFEMQTVENKRQEQLL</sequence>
<evidence type="ECO:0000313" key="1">
    <source>
        <dbReference type="EnsemblPlants" id="KQL16635"/>
    </source>
</evidence>
<dbReference type="AlphaFoldDB" id="K3ZBP7"/>
<dbReference type="Gramene" id="KQL16635">
    <property type="protein sequence ID" value="KQL16635"/>
    <property type="gene ID" value="SETIT_023968mg"/>
</dbReference>
<keyword evidence="2" id="KW-1185">Reference proteome</keyword>
<dbReference type="HOGENOM" id="CLU_3000051_0_0_1"/>